<dbReference type="Pfam" id="PF04082">
    <property type="entry name" value="Fungal_trans"/>
    <property type="match status" value="1"/>
</dbReference>
<dbReference type="InterPro" id="IPR036864">
    <property type="entry name" value="Zn2-C6_fun-type_DNA-bd_sf"/>
</dbReference>
<accession>A0ABR1TXS9</accession>
<evidence type="ECO:0000256" key="2">
    <source>
        <dbReference type="ARBA" id="ARBA00023242"/>
    </source>
</evidence>
<evidence type="ECO:0000313" key="5">
    <source>
        <dbReference type="EMBL" id="KAK8051446.1"/>
    </source>
</evidence>
<gene>
    <name evidence="5" type="ORF">PG993_002831</name>
</gene>
<dbReference type="PROSITE" id="PS50048">
    <property type="entry name" value="ZN2_CY6_FUNGAL_2"/>
    <property type="match status" value="1"/>
</dbReference>
<comment type="caution">
    <text evidence="5">The sequence shown here is derived from an EMBL/GenBank/DDBJ whole genome shotgun (WGS) entry which is preliminary data.</text>
</comment>
<dbReference type="CDD" id="cd12148">
    <property type="entry name" value="fungal_TF_MHR"/>
    <property type="match status" value="1"/>
</dbReference>
<sequence length="605" mass="67606">MNYTRKRALLACDFCRYRKRKCDGERPCSTCRDSNADCVYKELPADRIEDASPSAVVDRLSRIEALLEQQSQQLQQLSPHLSPAFSAAQRSGSFPLIYQNAPCCPHCPYPSGDDLQDAHQFLIPRGVSLTSGLFLAPGIREYLEEYPLNFFFALEESQALPSAIDPVNYGPVSLPALPESIASDLANSYFLHVHPHQPLFCPDVFSVWQRKTAQNVAEYDIETAICLCVYALGTIAVPAPKEEEDENALGLRLFGSALQIILHIYTWSFRPDLTMCQALLLASTYFGYLGRPLHRGRMSYFAARMFLDYLEINQATELDVIRSGIEPLGDRMSLPRSMNQNVSDTTDTISFVAEIALRRLLNRILSSLYSTQEAVTGLDSAPPAFSSRQLPSDTAPSIRQAQGLSLSKMMALSSELNRQLEQWYDSIPDGLRPPKGVEPIETDRGRTLRARYYEARYLIHRPFVMQAVRQLQPQHVFHQNDPSSSTAPAVEIPAAVDLLPQVILDGCEVCVESCIAYLYNAIERLERRSAHLWSLAQNALACVLVLMMAEGCPPLRPFVPPLQPLRDTLVARLKRWATCGSSFEADVAILESLRFRDDDATAGGH</sequence>
<organism evidence="5 6">
    <name type="scientific">Apiospora rasikravindrae</name>
    <dbReference type="NCBI Taxonomy" id="990691"/>
    <lineage>
        <taxon>Eukaryota</taxon>
        <taxon>Fungi</taxon>
        <taxon>Dikarya</taxon>
        <taxon>Ascomycota</taxon>
        <taxon>Pezizomycotina</taxon>
        <taxon>Sordariomycetes</taxon>
        <taxon>Xylariomycetidae</taxon>
        <taxon>Amphisphaeriales</taxon>
        <taxon>Apiosporaceae</taxon>
        <taxon>Apiospora</taxon>
    </lineage>
</organism>
<dbReference type="Pfam" id="PF00172">
    <property type="entry name" value="Zn_clus"/>
    <property type="match status" value="1"/>
</dbReference>
<dbReference type="InterPro" id="IPR053181">
    <property type="entry name" value="EcdB-like_regulator"/>
</dbReference>
<dbReference type="SUPFAM" id="SSF57701">
    <property type="entry name" value="Zn2/Cys6 DNA-binding domain"/>
    <property type="match status" value="1"/>
</dbReference>
<feature type="region of interest" description="Disordered" evidence="3">
    <location>
        <begin position="380"/>
        <end position="399"/>
    </location>
</feature>
<dbReference type="EMBL" id="JAQQWK010000002">
    <property type="protein sequence ID" value="KAK8051446.1"/>
    <property type="molecule type" value="Genomic_DNA"/>
</dbReference>
<dbReference type="Gene3D" id="4.10.240.10">
    <property type="entry name" value="Zn(2)-C6 fungal-type DNA-binding domain"/>
    <property type="match status" value="1"/>
</dbReference>
<dbReference type="PROSITE" id="PS00463">
    <property type="entry name" value="ZN2_CY6_FUNGAL_1"/>
    <property type="match status" value="1"/>
</dbReference>
<dbReference type="CDD" id="cd00067">
    <property type="entry name" value="GAL4"/>
    <property type="match status" value="1"/>
</dbReference>
<dbReference type="SMART" id="SM00066">
    <property type="entry name" value="GAL4"/>
    <property type="match status" value="1"/>
</dbReference>
<proteinExistence type="predicted"/>
<keyword evidence="2" id="KW-0539">Nucleus</keyword>
<dbReference type="Proteomes" id="UP001444661">
    <property type="component" value="Unassembled WGS sequence"/>
</dbReference>
<evidence type="ECO:0000256" key="1">
    <source>
        <dbReference type="ARBA" id="ARBA00022723"/>
    </source>
</evidence>
<dbReference type="InterPro" id="IPR007219">
    <property type="entry name" value="XnlR_reg_dom"/>
</dbReference>
<evidence type="ECO:0000313" key="6">
    <source>
        <dbReference type="Proteomes" id="UP001444661"/>
    </source>
</evidence>
<name>A0ABR1TXS9_9PEZI</name>
<feature type="compositionally biased region" description="Polar residues" evidence="3">
    <location>
        <begin position="386"/>
        <end position="399"/>
    </location>
</feature>
<evidence type="ECO:0000256" key="3">
    <source>
        <dbReference type="SAM" id="MobiDB-lite"/>
    </source>
</evidence>
<keyword evidence="1" id="KW-0479">Metal-binding</keyword>
<feature type="domain" description="Zn(2)-C6 fungal-type" evidence="4">
    <location>
        <begin position="11"/>
        <end position="40"/>
    </location>
</feature>
<protein>
    <recommendedName>
        <fullName evidence="4">Zn(2)-C6 fungal-type domain-containing protein</fullName>
    </recommendedName>
</protein>
<evidence type="ECO:0000259" key="4">
    <source>
        <dbReference type="PROSITE" id="PS50048"/>
    </source>
</evidence>
<keyword evidence="6" id="KW-1185">Reference proteome</keyword>
<reference evidence="5 6" key="1">
    <citation type="submission" date="2023-01" db="EMBL/GenBank/DDBJ databases">
        <title>Analysis of 21 Apiospora genomes using comparative genomics revels a genus with tremendous synthesis potential of carbohydrate active enzymes and secondary metabolites.</title>
        <authorList>
            <person name="Sorensen T."/>
        </authorList>
    </citation>
    <scope>NUCLEOTIDE SEQUENCE [LARGE SCALE GENOMIC DNA]</scope>
    <source>
        <strain evidence="5 6">CBS 33761</strain>
    </source>
</reference>
<dbReference type="InterPro" id="IPR001138">
    <property type="entry name" value="Zn2Cys6_DnaBD"/>
</dbReference>
<dbReference type="PANTHER" id="PTHR47785">
    <property type="entry name" value="ZN(II)2CYS6 TRANSCRIPTION FACTOR (EUROFUNG)-RELATED-RELATED"/>
    <property type="match status" value="1"/>
</dbReference>